<evidence type="ECO:0000313" key="2">
    <source>
        <dbReference type="Proteomes" id="UP000039865"/>
    </source>
</evidence>
<dbReference type="Proteomes" id="UP000039865">
    <property type="component" value="Unassembled WGS sequence"/>
</dbReference>
<reference evidence="1 2" key="1">
    <citation type="submission" date="2014-06" db="EMBL/GenBank/DDBJ databases">
        <authorList>
            <person name="Swart Estienne"/>
        </authorList>
    </citation>
    <scope>NUCLEOTIDE SEQUENCE [LARGE SCALE GENOMIC DNA]</scope>
    <source>
        <strain evidence="1 2">130c</strain>
    </source>
</reference>
<organism evidence="1 2">
    <name type="scientific">Stylonychia lemnae</name>
    <name type="common">Ciliate</name>
    <dbReference type="NCBI Taxonomy" id="5949"/>
    <lineage>
        <taxon>Eukaryota</taxon>
        <taxon>Sar</taxon>
        <taxon>Alveolata</taxon>
        <taxon>Ciliophora</taxon>
        <taxon>Intramacronucleata</taxon>
        <taxon>Spirotrichea</taxon>
        <taxon>Stichotrichia</taxon>
        <taxon>Sporadotrichida</taxon>
        <taxon>Oxytrichidae</taxon>
        <taxon>Stylonychinae</taxon>
        <taxon>Stylonychia</taxon>
    </lineage>
</organism>
<dbReference type="InParanoid" id="A0A078AM80"/>
<accession>A0A078AM80</accession>
<dbReference type="EMBL" id="CCKQ01011900">
    <property type="protein sequence ID" value="CDW83500.1"/>
    <property type="molecule type" value="Genomic_DNA"/>
</dbReference>
<proteinExistence type="predicted"/>
<sequence length="621" mass="75731">MRGHQANANDYLKFMLKRRYFYAIHQFSRMHNKKLESIKRVQSYLDHKKKITVLRLFQRNLTQGKKSQKNLRLAIVLKDFRQQQNSRKLQNLRKIRLFQTKKYFNMLLKALKVYEDDTLTQVRQHNQQLMRLKFFQAWRSHISKRSKQIETENQVMQIHEKQVCKIIINQMKKVINKKKELGEKSERIKRTQEQRILGQVARRFRYMRLLQKPISSFKKYIKEKSLSRQNSSRAVELYKEKVKKLLWQQFKEIDELNKYRSIKAMKFINRKRISIMRVHYEAMRTYYETRSDKRQKYAIAQISYQNKLAQEVFGAFFNQMRKEINIKHQHQFKEQRLAKFHQRVFKEKVFKQLKSHRNEQLTSKQRLELVKKKLNRRKLFKCLKAIQLSTKIQSDARQLRTMSYLFYKKRSQIKIICLLKQYRQLRRKKQMKNFKILKIWALKAKKKSFIGLIAFMQYQKEKKRILAHAFEEHEKTKKTAVLYKISRVANYWKSKREEYQDNIRSWEDIKSNNIFQKWKYQTLRKVEIQSLQNPRYDSNAPRDKLSTTNNYQIVLSQRKFLIKSSNQKGHYRQIQVKIKKKVIQQVGQMASTHSKISKLLLINLGHKVSKSNMLCQLQNKI</sequence>
<name>A0A078AM80_STYLE</name>
<protein>
    <submittedName>
        <fullName evidence="1">Uncharacterized protein</fullName>
    </submittedName>
</protein>
<evidence type="ECO:0000313" key="1">
    <source>
        <dbReference type="EMBL" id="CDW83500.1"/>
    </source>
</evidence>
<gene>
    <name evidence="1" type="primary">Contig3440.g3679</name>
    <name evidence="1" type="ORF">STYLEM_12548</name>
</gene>
<keyword evidence="2" id="KW-1185">Reference proteome</keyword>
<dbReference type="AlphaFoldDB" id="A0A078AM80"/>